<keyword evidence="1" id="KW-0732">Signal</keyword>
<dbReference type="RefSeq" id="WP_115153441.1">
    <property type="nucleotide sequence ID" value="NZ_DBFWLE010000010.1"/>
</dbReference>
<dbReference type="EMBL" id="UGTJ01000001">
    <property type="protein sequence ID" value="SUB79735.1"/>
    <property type="molecule type" value="Genomic_DNA"/>
</dbReference>
<dbReference type="AlphaFoldDB" id="A0AAQ1ZIQ4"/>
<feature type="signal peptide" evidence="1">
    <location>
        <begin position="1"/>
        <end position="22"/>
    </location>
</feature>
<evidence type="ECO:0000313" key="3">
    <source>
        <dbReference type="Proteomes" id="UP000255283"/>
    </source>
</evidence>
<name>A0AAQ1ZIQ4_9BACT</name>
<organism evidence="2 3">
    <name type="scientific">Segatella buccae</name>
    <dbReference type="NCBI Taxonomy" id="28126"/>
    <lineage>
        <taxon>Bacteria</taxon>
        <taxon>Pseudomonadati</taxon>
        <taxon>Bacteroidota</taxon>
        <taxon>Bacteroidia</taxon>
        <taxon>Bacteroidales</taxon>
        <taxon>Prevotellaceae</taxon>
        <taxon>Segatella</taxon>
    </lineage>
</organism>
<evidence type="ECO:0000256" key="1">
    <source>
        <dbReference type="SAM" id="SignalP"/>
    </source>
</evidence>
<sequence length="654" mass="72418">MKRVIASMMLLMGIVTMGRAQSETYQVEKNEVDPSRQVHAAYSENNKTSVTVTYGNNYNGGGKTHGNSEDTQINNWPAFKDAGFTWNTNSQVTPDVSAITQGEAVNIIPRLGSFIQFDPTKSGTLRLYVNHMARRTIWVIGDGNVVFKKDPLTNNTTDNRRVTYDIYVKAGYRYYLYSTAPGGIPWTVPFYGFTFTPATANNRYAVANDEKVYNHKHIYSVDNIVMTYGGWLSEQDARQSDIIKTNDTWGNGRKQGTPFSGFEYTAVKTSETPDPANESNMGYGTGTGFTPNDGQKGYYQIPSRGTFYKFEPKKNGTLVIYVLQTENRTVYFMDENGTTQKASTCVNPQGTSLAPDANNGYKATAKSAYKYTFAVYAGKTYFLFAAGSNLGLYGFTFDASNENAAEVTMTYGQNNPQEKSYANVTFNRTLIRNRWNSLVLPFSMTEAQVRETFGEGTLIMQFDDVAKNTIQFKRHYYQHIVSGQPCLIFPTGGYDAVADSSNHETMATFTMKGVSIRYATAGLKEYKSVTQQGYTFKGLYGVNETIPGTSYWVVSGNTIGRRTKPTKVAGNFLAYLQGPATTVGAKPLTLGLSNFTEDKNAGTTGIENIENKQTRMADNKVYNLQGQLVKDNATDPSGLPGGMYIVNGKKFLVK</sequence>
<gene>
    <name evidence="2" type="ORF">NCTC13063_01005</name>
</gene>
<protein>
    <submittedName>
        <fullName evidence="2">Uncharacterized protein</fullName>
    </submittedName>
</protein>
<evidence type="ECO:0000313" key="2">
    <source>
        <dbReference type="EMBL" id="SUB79735.1"/>
    </source>
</evidence>
<feature type="chain" id="PRO_5042845313" evidence="1">
    <location>
        <begin position="23"/>
        <end position="654"/>
    </location>
</feature>
<accession>A0AAQ1ZIQ4</accession>
<proteinExistence type="predicted"/>
<comment type="caution">
    <text evidence="2">The sequence shown here is derived from an EMBL/GenBank/DDBJ whole genome shotgun (WGS) entry which is preliminary data.</text>
</comment>
<reference evidence="2 3" key="1">
    <citation type="submission" date="2018-06" db="EMBL/GenBank/DDBJ databases">
        <authorList>
            <consortium name="Pathogen Informatics"/>
            <person name="Doyle S."/>
        </authorList>
    </citation>
    <scope>NUCLEOTIDE SEQUENCE [LARGE SCALE GENOMIC DNA]</scope>
    <source>
        <strain evidence="2 3">NCTC13063</strain>
    </source>
</reference>
<dbReference type="Proteomes" id="UP000255283">
    <property type="component" value="Unassembled WGS sequence"/>
</dbReference>